<gene>
    <name evidence="12" type="ORF">PBY51_009913</name>
</gene>
<proteinExistence type="inferred from homology"/>
<keyword evidence="6 11" id="KW-0999">Mitochondrion inner membrane</keyword>
<dbReference type="PANTHER" id="PTHR13099">
    <property type="entry name" value="NADH-UBIQUINONE OXIDOREDUCTASE SUBUNIT B14.5B"/>
    <property type="match status" value="1"/>
</dbReference>
<evidence type="ECO:0000256" key="5">
    <source>
        <dbReference type="ARBA" id="ARBA00022692"/>
    </source>
</evidence>
<name>A0AAN7XX62_ELEMC</name>
<evidence type="ECO:0000256" key="2">
    <source>
        <dbReference type="ARBA" id="ARBA00008674"/>
    </source>
</evidence>
<comment type="subcellular location">
    <subcellularLocation>
        <location evidence="1">Mitochondrion inner membrane</location>
        <topology evidence="1">Single-pass membrane protein</topology>
        <orientation evidence="1">Matrix side</orientation>
    </subcellularLocation>
</comment>
<sequence>MWFLPEEAKALPPPSVFNRNSMWLALTGGLASMFHNAINHKPPLKSGVHRLVLLSSIGWYIGYHVTKREIYHYAKIDRDMKEYIGLHPEDFVAKEKKTFAEIVEPFIPIR</sequence>
<dbReference type="Proteomes" id="UP001346869">
    <property type="component" value="Unassembled WGS sequence"/>
</dbReference>
<comment type="caution">
    <text evidence="12">The sequence shown here is derived from an EMBL/GenBank/DDBJ whole genome shotgun (WGS) entry which is preliminary data.</text>
</comment>
<evidence type="ECO:0000256" key="7">
    <source>
        <dbReference type="ARBA" id="ARBA00022982"/>
    </source>
</evidence>
<evidence type="ECO:0000256" key="11">
    <source>
        <dbReference type="PIRNR" id="PIRNR017834"/>
    </source>
</evidence>
<keyword evidence="7 11" id="KW-0249">Electron transport</keyword>
<comment type="function">
    <text evidence="11">Accessory subunit of the mitochondrial membrane respiratory chain NADH dehydrogenase (Complex I), that is believed not to be involved in catalysis. Complex I functions in the transfer of electrons from NADH to the respiratory chain. The immediate electron acceptor for the enzyme is believed to be ubiquinone.</text>
</comment>
<evidence type="ECO:0000313" key="13">
    <source>
        <dbReference type="Proteomes" id="UP001346869"/>
    </source>
</evidence>
<evidence type="ECO:0000256" key="9">
    <source>
        <dbReference type="ARBA" id="ARBA00023128"/>
    </source>
</evidence>
<evidence type="ECO:0000256" key="8">
    <source>
        <dbReference type="ARBA" id="ARBA00022989"/>
    </source>
</evidence>
<evidence type="ECO:0000256" key="1">
    <source>
        <dbReference type="ARBA" id="ARBA00004298"/>
    </source>
</evidence>
<protein>
    <recommendedName>
        <fullName evidence="11">NADH dehydrogenase [ubiquinone] 1 subunit C2</fullName>
    </recommendedName>
</protein>
<comment type="similarity">
    <text evidence="2 11">Belongs to the complex I NDUFC2 subunit family.</text>
</comment>
<keyword evidence="4 11" id="KW-0679">Respiratory chain</keyword>
<organism evidence="12 13">
    <name type="scientific">Eleginops maclovinus</name>
    <name type="common">Patagonian blennie</name>
    <name type="synonym">Eleginus maclovinus</name>
    <dbReference type="NCBI Taxonomy" id="56733"/>
    <lineage>
        <taxon>Eukaryota</taxon>
        <taxon>Metazoa</taxon>
        <taxon>Chordata</taxon>
        <taxon>Craniata</taxon>
        <taxon>Vertebrata</taxon>
        <taxon>Euteleostomi</taxon>
        <taxon>Actinopterygii</taxon>
        <taxon>Neopterygii</taxon>
        <taxon>Teleostei</taxon>
        <taxon>Neoteleostei</taxon>
        <taxon>Acanthomorphata</taxon>
        <taxon>Eupercaria</taxon>
        <taxon>Perciformes</taxon>
        <taxon>Notothenioidei</taxon>
        <taxon>Eleginopidae</taxon>
        <taxon>Eleginops</taxon>
    </lineage>
</organism>
<dbReference type="GO" id="GO:0005743">
    <property type="term" value="C:mitochondrial inner membrane"/>
    <property type="evidence" value="ECO:0007669"/>
    <property type="project" value="UniProtKB-SubCell"/>
</dbReference>
<evidence type="ECO:0000256" key="4">
    <source>
        <dbReference type="ARBA" id="ARBA00022660"/>
    </source>
</evidence>
<dbReference type="EMBL" id="JAUZQC010000007">
    <property type="protein sequence ID" value="KAK5868942.1"/>
    <property type="molecule type" value="Genomic_DNA"/>
</dbReference>
<keyword evidence="3 11" id="KW-0813">Transport</keyword>
<dbReference type="Pfam" id="PF06374">
    <property type="entry name" value="NDUF_C2"/>
    <property type="match status" value="1"/>
</dbReference>
<keyword evidence="5" id="KW-0812">Transmembrane</keyword>
<reference evidence="12 13" key="2">
    <citation type="journal article" date="2023" name="Mol. Biol. Evol.">
        <title>Genomics of Secondarily Temperate Adaptation in the Only Non-Antarctic Icefish.</title>
        <authorList>
            <person name="Rivera-Colon A.G."/>
            <person name="Rayamajhi N."/>
            <person name="Minhas B.F."/>
            <person name="Madrigal G."/>
            <person name="Bilyk K.T."/>
            <person name="Yoon V."/>
            <person name="Hune M."/>
            <person name="Gregory S."/>
            <person name="Cheng C.H.C."/>
            <person name="Catchen J.M."/>
        </authorList>
    </citation>
    <scope>NUCLEOTIDE SEQUENCE [LARGE SCALE GENOMIC DNA]</scope>
    <source>
        <strain evidence="12">JMC-PN-2008</strain>
    </source>
</reference>
<accession>A0AAN7XX62</accession>
<keyword evidence="9 11" id="KW-0496">Mitochondrion</keyword>
<dbReference type="PIRSF" id="PIRSF017834">
    <property type="entry name" value="NADH-UbQ_OxRdtase_b14.5b"/>
    <property type="match status" value="1"/>
</dbReference>
<reference evidence="12 13" key="1">
    <citation type="journal article" date="2023" name="Genes (Basel)">
        <title>Chromosome-Level Genome Assembly and Circadian Gene Repertoire of the Patagonia Blennie Eleginops maclovinus-The Closest Ancestral Proxy of Antarctic Cryonotothenioids.</title>
        <authorList>
            <person name="Cheng C.C."/>
            <person name="Rivera-Colon A.G."/>
            <person name="Minhas B.F."/>
            <person name="Wilson L."/>
            <person name="Rayamajhi N."/>
            <person name="Vargas-Chacoff L."/>
            <person name="Catchen J.M."/>
        </authorList>
    </citation>
    <scope>NUCLEOTIDE SEQUENCE [LARGE SCALE GENOMIC DNA]</scope>
    <source>
        <strain evidence="12">JMC-PN-2008</strain>
    </source>
</reference>
<keyword evidence="8" id="KW-1133">Transmembrane helix</keyword>
<dbReference type="AlphaFoldDB" id="A0AAN7XX62"/>
<evidence type="ECO:0000313" key="12">
    <source>
        <dbReference type="EMBL" id="KAK5868942.1"/>
    </source>
</evidence>
<evidence type="ECO:0000256" key="3">
    <source>
        <dbReference type="ARBA" id="ARBA00022448"/>
    </source>
</evidence>
<keyword evidence="13" id="KW-1185">Reference proteome</keyword>
<keyword evidence="10 11" id="KW-0472">Membrane</keyword>
<dbReference type="GO" id="GO:0006120">
    <property type="term" value="P:mitochondrial electron transport, NADH to ubiquinone"/>
    <property type="evidence" value="ECO:0007669"/>
    <property type="project" value="InterPro"/>
</dbReference>
<dbReference type="InterPro" id="IPR009423">
    <property type="entry name" value="NDUC2"/>
</dbReference>
<evidence type="ECO:0000256" key="6">
    <source>
        <dbReference type="ARBA" id="ARBA00022792"/>
    </source>
</evidence>
<dbReference type="PANTHER" id="PTHR13099:SF0">
    <property type="entry name" value="NADH DEHYDROGENASE [UBIQUINONE] 1 SUBUNIT C2-RELATED"/>
    <property type="match status" value="1"/>
</dbReference>
<evidence type="ECO:0000256" key="10">
    <source>
        <dbReference type="ARBA" id="ARBA00023136"/>
    </source>
</evidence>